<organism evidence="2 3">
    <name type="scientific">Monoraphidium neglectum</name>
    <dbReference type="NCBI Taxonomy" id="145388"/>
    <lineage>
        <taxon>Eukaryota</taxon>
        <taxon>Viridiplantae</taxon>
        <taxon>Chlorophyta</taxon>
        <taxon>core chlorophytes</taxon>
        <taxon>Chlorophyceae</taxon>
        <taxon>CS clade</taxon>
        <taxon>Sphaeropleales</taxon>
        <taxon>Selenastraceae</taxon>
        <taxon>Monoraphidium</taxon>
    </lineage>
</organism>
<dbReference type="GO" id="GO:0005634">
    <property type="term" value="C:nucleus"/>
    <property type="evidence" value="ECO:0007669"/>
    <property type="project" value="TreeGrafter"/>
</dbReference>
<dbReference type="EMBL" id="KK104055">
    <property type="protein sequence ID" value="KIY94505.1"/>
    <property type="molecule type" value="Genomic_DNA"/>
</dbReference>
<gene>
    <name evidence="2" type="ORF">MNEG_13456</name>
</gene>
<keyword evidence="3" id="KW-1185">Reference proteome</keyword>
<dbReference type="PANTHER" id="PTHR12048">
    <property type="entry name" value="CCAAT-BINDING FACTOR-RELATED"/>
    <property type="match status" value="1"/>
</dbReference>
<feature type="compositionally biased region" description="Low complexity" evidence="1">
    <location>
        <begin position="47"/>
        <end position="62"/>
    </location>
</feature>
<evidence type="ECO:0000313" key="2">
    <source>
        <dbReference type="EMBL" id="KIY94505.1"/>
    </source>
</evidence>
<dbReference type="OrthoDB" id="28947at2759"/>
<feature type="region of interest" description="Disordered" evidence="1">
    <location>
        <begin position="47"/>
        <end position="153"/>
    </location>
</feature>
<evidence type="ECO:0000256" key="1">
    <source>
        <dbReference type="SAM" id="MobiDB-lite"/>
    </source>
</evidence>
<proteinExistence type="predicted"/>
<accession>A0A0D2MHH9</accession>
<feature type="compositionally biased region" description="Low complexity" evidence="1">
    <location>
        <begin position="107"/>
        <end position="123"/>
    </location>
</feature>
<sequence length="424" mass="45118">MAKGMPKKEAENDSPELLAEVKAFASQLGLSGAGGGAFEYDDFAPAKAKQRAAAADGGNRDAQQPKGSKGKQQRRDENGRPSDGAPHGKGQKQQQQHDPRPRGGKTAAGPGAAAAAAAAAAEAQRIHDEAVQGRTWVDSVGPRPGESKGRSLMSHDEPTIWFEAAALLPKLDPAGRPPLGEEAAEKLRAAGEQLIEREAAAFERDLEKRNAADHRWLGQVRRGGTTADKVAAMTLLVQESAAANLKSLDGLLSLMAKRKGGKGVVAKALEALQELFLTCLLPDRRLRVLEQQPLQALPPGRAGEKHLLLWCVEDAMKSRYSQFVGLLEGTSTDPLDYLKAPRRARARANAPVRGPPAQERATKALSSLLSAKPEGEARLLAALVNKLGDPSRKVASNAGFLLGRLLEQHPAMKPVVVRECALTN</sequence>
<dbReference type="GeneID" id="25730920"/>
<name>A0A0D2MHH9_9CHLO</name>
<reference evidence="2 3" key="1">
    <citation type="journal article" date="2013" name="BMC Genomics">
        <title>Reconstruction of the lipid metabolism for the microalga Monoraphidium neglectum from its genome sequence reveals characteristics suitable for biofuel production.</title>
        <authorList>
            <person name="Bogen C."/>
            <person name="Al-Dilaimi A."/>
            <person name="Albersmeier A."/>
            <person name="Wichmann J."/>
            <person name="Grundmann M."/>
            <person name="Rupp O."/>
            <person name="Lauersen K.J."/>
            <person name="Blifernez-Klassen O."/>
            <person name="Kalinowski J."/>
            <person name="Goesmann A."/>
            <person name="Mussgnug J.H."/>
            <person name="Kruse O."/>
        </authorList>
    </citation>
    <scope>NUCLEOTIDE SEQUENCE [LARGE SCALE GENOMIC DNA]</scope>
    <source>
        <strain evidence="2 3">SAG 48.87</strain>
    </source>
</reference>
<dbReference type="AlphaFoldDB" id="A0A0D2MHH9"/>
<dbReference type="InterPro" id="IPR040155">
    <property type="entry name" value="CEBPZ/Mak21-like"/>
</dbReference>
<protein>
    <recommendedName>
        <fullName evidence="4">CCAAT/enhancer-binding protein zeta</fullName>
    </recommendedName>
</protein>
<dbReference type="STRING" id="145388.A0A0D2MHH9"/>
<evidence type="ECO:0008006" key="4">
    <source>
        <dbReference type="Google" id="ProtNLM"/>
    </source>
</evidence>
<dbReference type="KEGG" id="mng:MNEG_13456"/>
<dbReference type="Proteomes" id="UP000054498">
    <property type="component" value="Unassembled WGS sequence"/>
</dbReference>
<evidence type="ECO:0000313" key="3">
    <source>
        <dbReference type="Proteomes" id="UP000054498"/>
    </source>
</evidence>
<dbReference type="RefSeq" id="XP_013893525.1">
    <property type="nucleotide sequence ID" value="XM_014038071.1"/>
</dbReference>
<dbReference type="PANTHER" id="PTHR12048:SF0">
    <property type="entry name" value="CCAAT_ENHANCER-BINDING PROTEIN ZETA"/>
    <property type="match status" value="1"/>
</dbReference>